<reference evidence="1 2" key="1">
    <citation type="journal article" date="2019" name="Genome Biol. Evol.">
        <title>Nanopore Sequencing Significantly Improves Genome Assembly of the Protozoan Parasite Trypanosoma cruzi.</title>
        <authorList>
            <person name="Diaz-Viraque F."/>
            <person name="Pita S."/>
            <person name="Greif G."/>
            <person name="de Souza R.C.M."/>
            <person name="Iraola G."/>
            <person name="Robello C."/>
        </authorList>
    </citation>
    <scope>NUCLEOTIDE SEQUENCE [LARGE SCALE GENOMIC DNA]</scope>
    <source>
        <strain evidence="1 2">Berenice</strain>
    </source>
</reference>
<accession>A0A7J6YIN3</accession>
<evidence type="ECO:0008006" key="3">
    <source>
        <dbReference type="Google" id="ProtNLM"/>
    </source>
</evidence>
<gene>
    <name evidence="1" type="ORF">ECC02_000058</name>
</gene>
<name>A0A7J6YIN3_TRYCR</name>
<dbReference type="Proteomes" id="UP000583944">
    <property type="component" value="Unassembled WGS sequence"/>
</dbReference>
<sequence length="381" mass="42595">MTELLEGKCACMEEFAASAIPTVLLLWRGRTDDAAVAHGSHLDVVHQSILLYLLRTLDGMCGSDVKCVEQTESALKLRLLLWISFKALYLEPPGGSNEIPGEWRSEVLRDSKAAERILASDIFLGNGGAVHCQKVEVLSWLVVEVLLQYRCYWRHVDIWGSVEGCRTHPFILWAVGNLSEVGTEGARPWTLSCVQQRAVEMIVLLGADAVLLERNRELFTDAYLRTLVAAGREIFTPELLGGLTSSIRDGLIRGDRLYHDDLCVLLETLRRHVSVDTDEGRVRDLRSVIDVLLNTACPFSCEKEIMRGVEAVCTWFELLGLQVDYRHVLMEGAIDGEVLRSGLSLHEVQQMGIRNEMDAASLLRVLAARPNRRVMPGDSRM</sequence>
<evidence type="ECO:0000313" key="1">
    <source>
        <dbReference type="EMBL" id="KAF5226557.1"/>
    </source>
</evidence>
<dbReference type="VEuPathDB" id="TriTrypDB:ECC02_000058"/>
<evidence type="ECO:0000313" key="2">
    <source>
        <dbReference type="Proteomes" id="UP000583944"/>
    </source>
</evidence>
<dbReference type="InterPro" id="IPR013761">
    <property type="entry name" value="SAM/pointed_sf"/>
</dbReference>
<proteinExistence type="predicted"/>
<comment type="caution">
    <text evidence="1">The sequence shown here is derived from an EMBL/GenBank/DDBJ whole genome shotgun (WGS) entry which is preliminary data.</text>
</comment>
<organism evidence="1 2">
    <name type="scientific">Trypanosoma cruzi</name>
    <dbReference type="NCBI Taxonomy" id="5693"/>
    <lineage>
        <taxon>Eukaryota</taxon>
        <taxon>Discoba</taxon>
        <taxon>Euglenozoa</taxon>
        <taxon>Kinetoplastea</taxon>
        <taxon>Metakinetoplastina</taxon>
        <taxon>Trypanosomatida</taxon>
        <taxon>Trypanosomatidae</taxon>
        <taxon>Trypanosoma</taxon>
        <taxon>Schizotrypanum</taxon>
    </lineage>
</organism>
<dbReference type="Gene3D" id="1.10.150.50">
    <property type="entry name" value="Transcription Factor, Ets-1"/>
    <property type="match status" value="1"/>
</dbReference>
<dbReference type="EMBL" id="JABDHM010000001">
    <property type="protein sequence ID" value="KAF5226557.1"/>
    <property type="molecule type" value="Genomic_DNA"/>
</dbReference>
<dbReference type="VEuPathDB" id="TriTrypDB:BCY84_01085"/>
<protein>
    <recommendedName>
        <fullName evidence="3">SAM domain-containing protein</fullName>
    </recommendedName>
</protein>
<dbReference type="AlphaFoldDB" id="A0A7J6YIN3"/>